<dbReference type="GO" id="GO:1902600">
    <property type="term" value="P:proton transmembrane transport"/>
    <property type="evidence" value="ECO:0007669"/>
    <property type="project" value="TreeGrafter"/>
</dbReference>
<comment type="caution">
    <text evidence="5">The sequence shown here is derived from an EMBL/GenBank/DDBJ whole genome shotgun (WGS) entry which is preliminary data.</text>
</comment>
<dbReference type="GO" id="GO:1990573">
    <property type="term" value="P:potassium ion import across plasma membrane"/>
    <property type="evidence" value="ECO:0007669"/>
    <property type="project" value="TreeGrafter"/>
</dbReference>
<feature type="transmembrane region" description="Helical" evidence="3">
    <location>
        <begin position="12"/>
        <end position="32"/>
    </location>
</feature>
<dbReference type="AlphaFoldDB" id="A0A367IM08"/>
<dbReference type="SUPFAM" id="SSF81665">
    <property type="entry name" value="Calcium ATPase, transmembrane domain M"/>
    <property type="match status" value="1"/>
</dbReference>
<dbReference type="OrthoDB" id="2681474at2759"/>
<feature type="transmembrane region" description="Helical" evidence="3">
    <location>
        <begin position="44"/>
        <end position="63"/>
    </location>
</feature>
<dbReference type="InterPro" id="IPR006068">
    <property type="entry name" value="ATPase_P-typ_cation-transptr_C"/>
</dbReference>
<keyword evidence="6" id="KW-1185">Reference proteome</keyword>
<proteinExistence type="predicted"/>
<dbReference type="GO" id="GO:0036376">
    <property type="term" value="P:sodium ion export across plasma membrane"/>
    <property type="evidence" value="ECO:0007669"/>
    <property type="project" value="TreeGrafter"/>
</dbReference>
<evidence type="ECO:0000256" key="2">
    <source>
        <dbReference type="ARBA" id="ARBA00022475"/>
    </source>
</evidence>
<dbReference type="GO" id="GO:0005886">
    <property type="term" value="C:plasma membrane"/>
    <property type="evidence" value="ECO:0007669"/>
    <property type="project" value="UniProtKB-SubCell"/>
</dbReference>
<reference evidence="5 6" key="1">
    <citation type="journal article" date="2018" name="G3 (Bethesda)">
        <title>Phylogenetic and Phylogenomic Definition of Rhizopus Species.</title>
        <authorList>
            <person name="Gryganskyi A.P."/>
            <person name="Golan J."/>
            <person name="Dolatabadi S."/>
            <person name="Mondo S."/>
            <person name="Robb S."/>
            <person name="Idnurm A."/>
            <person name="Muszewska A."/>
            <person name="Steczkiewicz K."/>
            <person name="Masonjones S."/>
            <person name="Liao H.L."/>
            <person name="Gajdeczka M.T."/>
            <person name="Anike F."/>
            <person name="Vuek A."/>
            <person name="Anishchenko I.M."/>
            <person name="Voigt K."/>
            <person name="de Hoog G.S."/>
            <person name="Smith M.E."/>
            <person name="Heitman J."/>
            <person name="Vilgalys R."/>
            <person name="Stajich J.E."/>
        </authorList>
    </citation>
    <scope>NUCLEOTIDE SEQUENCE [LARGE SCALE GENOMIC DNA]</scope>
    <source>
        <strain evidence="5 6">CBS 357.93</strain>
    </source>
</reference>
<dbReference type="GO" id="GO:0030007">
    <property type="term" value="P:intracellular potassium ion homeostasis"/>
    <property type="evidence" value="ECO:0007669"/>
    <property type="project" value="TreeGrafter"/>
</dbReference>
<dbReference type="GO" id="GO:0006883">
    <property type="term" value="P:intracellular sodium ion homeostasis"/>
    <property type="evidence" value="ECO:0007669"/>
    <property type="project" value="TreeGrafter"/>
</dbReference>
<dbReference type="Gene3D" id="1.20.1110.10">
    <property type="entry name" value="Calcium-transporting ATPase, transmembrane domain"/>
    <property type="match status" value="1"/>
</dbReference>
<comment type="subcellular location">
    <subcellularLocation>
        <location evidence="1">Cell membrane</location>
        <topology evidence="1">Multi-pass membrane protein</topology>
    </subcellularLocation>
</comment>
<evidence type="ECO:0000313" key="6">
    <source>
        <dbReference type="Proteomes" id="UP000252139"/>
    </source>
</evidence>
<dbReference type="GO" id="GO:0005391">
    <property type="term" value="F:P-type sodium:potassium-exchanging transporter activity"/>
    <property type="evidence" value="ECO:0007669"/>
    <property type="project" value="TreeGrafter"/>
</dbReference>
<keyword evidence="3" id="KW-0812">Transmembrane</keyword>
<dbReference type="PANTHER" id="PTHR43294">
    <property type="entry name" value="SODIUM/POTASSIUM-TRANSPORTING ATPASE SUBUNIT ALPHA"/>
    <property type="match status" value="1"/>
</dbReference>
<feature type="non-terminal residue" evidence="5">
    <location>
        <position position="1"/>
    </location>
</feature>
<keyword evidence="2" id="KW-1003">Cell membrane</keyword>
<protein>
    <recommendedName>
        <fullName evidence="4">Cation-transporting P-type ATPase C-terminal domain-containing protein</fullName>
    </recommendedName>
</protein>
<dbReference type="Proteomes" id="UP000252139">
    <property type="component" value="Unassembled WGS sequence"/>
</dbReference>
<dbReference type="EMBL" id="PJQL01004965">
    <property type="protein sequence ID" value="RCH78714.1"/>
    <property type="molecule type" value="Genomic_DNA"/>
</dbReference>
<feature type="domain" description="Cation-transporting P-type ATPase C-terminal" evidence="4">
    <location>
        <begin position="5"/>
        <end position="67"/>
    </location>
</feature>
<evidence type="ECO:0000259" key="4">
    <source>
        <dbReference type="Pfam" id="PF00689"/>
    </source>
</evidence>
<dbReference type="InterPro" id="IPR050510">
    <property type="entry name" value="Cation_transp_ATPase_P-type"/>
</dbReference>
<accession>A0A367IM08</accession>
<dbReference type="STRING" id="86630.A0A367IM08"/>
<dbReference type="InterPro" id="IPR023298">
    <property type="entry name" value="ATPase_P-typ_TM_dom_sf"/>
</dbReference>
<evidence type="ECO:0000256" key="1">
    <source>
        <dbReference type="ARBA" id="ARBA00004651"/>
    </source>
</evidence>
<name>A0A367IM08_RHIAZ</name>
<dbReference type="Pfam" id="PF00689">
    <property type="entry name" value="Cation_ATPase_C"/>
    <property type="match status" value="1"/>
</dbReference>
<keyword evidence="3" id="KW-1133">Transmembrane helix</keyword>
<dbReference type="PANTHER" id="PTHR43294:SF21">
    <property type="entry name" value="CATION TRANSPORTING ATPASE"/>
    <property type="match status" value="1"/>
</dbReference>
<evidence type="ECO:0000313" key="5">
    <source>
        <dbReference type="EMBL" id="RCH78714.1"/>
    </source>
</evidence>
<gene>
    <name evidence="5" type="ORF">CU097_001486</name>
</gene>
<sequence>ANPFFGYNKNWYIFGAMLISLVIAFIILYIPGIQNVLLTRPVPVKYWFIPFGWAAMIFTLDEIRKLLIRSFPKGPIAKLAW</sequence>
<keyword evidence="3" id="KW-0472">Membrane</keyword>
<evidence type="ECO:0000256" key="3">
    <source>
        <dbReference type="SAM" id="Phobius"/>
    </source>
</evidence>
<organism evidence="5 6">
    <name type="scientific">Rhizopus azygosporus</name>
    <name type="common">Rhizopus microsporus var. azygosporus</name>
    <dbReference type="NCBI Taxonomy" id="86630"/>
    <lineage>
        <taxon>Eukaryota</taxon>
        <taxon>Fungi</taxon>
        <taxon>Fungi incertae sedis</taxon>
        <taxon>Mucoromycota</taxon>
        <taxon>Mucoromycotina</taxon>
        <taxon>Mucoromycetes</taxon>
        <taxon>Mucorales</taxon>
        <taxon>Mucorineae</taxon>
        <taxon>Rhizopodaceae</taxon>
        <taxon>Rhizopus</taxon>
    </lineage>
</organism>